<accession>A0AA42DM89</accession>
<name>A0AA42DM89_9FIRM</name>
<organism evidence="1 2">
    <name type="scientific">Holtiella tumoricola</name>
    <dbReference type="NCBI Taxonomy" id="3018743"/>
    <lineage>
        <taxon>Bacteria</taxon>
        <taxon>Bacillati</taxon>
        <taxon>Bacillota</taxon>
        <taxon>Clostridia</taxon>
        <taxon>Lachnospirales</taxon>
        <taxon>Cellulosilyticaceae</taxon>
        <taxon>Holtiella</taxon>
    </lineage>
</organism>
<gene>
    <name evidence="1" type="ORF">PBV87_07975</name>
</gene>
<sequence length="399" mass="45468">MRVLKAQVYNAENEAYADIELPASYEELQDILQMVNGSNENCVADIQSFLDDFNSFEGKMIQPSSLYELNYFATLVDKMDDYQKQQFAGLVGMESSEYPEMKEIINLAYNAPVLDCYHSPATSDKELGEFCIDNELLPQLAELDNLPDEQYKWVCDHLDEEKIGREMREQEKGIFTSAGYFVKNEEIKQLYDGNPILPKPCDYIFRLELALIPEGDEPNYQNTLSLKLPASVADVQRALEEIGAKSMDDCCFYGYESVVVPQLADCYGDNEDFHVLNHLADKINRFNGDELAKYKAMLEIVKCKNIDTAVSVYEKMMDFTLDRNCVTASDYADKVLESFDLPLKEQLGFYLSKDGYGKELTKHNGVDKTSYGMLIPNHGIKLSEQMQSQTEGMEMNMSM</sequence>
<dbReference type="AlphaFoldDB" id="A0AA42DM89"/>
<evidence type="ECO:0000313" key="1">
    <source>
        <dbReference type="EMBL" id="MDA3731412.1"/>
    </source>
</evidence>
<comment type="caution">
    <text evidence="1">The sequence shown here is derived from an EMBL/GenBank/DDBJ whole genome shotgun (WGS) entry which is preliminary data.</text>
</comment>
<reference evidence="1" key="1">
    <citation type="journal article" date="2023" name="Int. J. Syst. Evol. Microbiol.">
        <title>&lt;i&gt;Holtiella tumoricola&lt;/i&gt; gen. nov. sp. nov., isolated from a human clinical sample.</title>
        <authorList>
            <person name="Allen-Vercoe E."/>
            <person name="Daigneault M.C."/>
            <person name="Vancuren S.J."/>
            <person name="Cochrane K."/>
            <person name="O'Neal L.L."/>
            <person name="Sankaranarayanan K."/>
            <person name="Lawson P.A."/>
        </authorList>
    </citation>
    <scope>NUCLEOTIDE SEQUENCE</scope>
    <source>
        <strain evidence="1">CC70A</strain>
    </source>
</reference>
<dbReference type="EMBL" id="JAQIFT010000033">
    <property type="protein sequence ID" value="MDA3731412.1"/>
    <property type="molecule type" value="Genomic_DNA"/>
</dbReference>
<dbReference type="RefSeq" id="WP_271011797.1">
    <property type="nucleotide sequence ID" value="NZ_JAQIFT010000033.1"/>
</dbReference>
<protein>
    <recommendedName>
        <fullName evidence="3">Antirestriction protein (ArdA)</fullName>
    </recommendedName>
</protein>
<evidence type="ECO:0008006" key="3">
    <source>
        <dbReference type="Google" id="ProtNLM"/>
    </source>
</evidence>
<proteinExistence type="predicted"/>
<dbReference type="Proteomes" id="UP001169242">
    <property type="component" value="Unassembled WGS sequence"/>
</dbReference>
<keyword evidence="2" id="KW-1185">Reference proteome</keyword>
<evidence type="ECO:0000313" key="2">
    <source>
        <dbReference type="Proteomes" id="UP001169242"/>
    </source>
</evidence>